<dbReference type="GO" id="GO:0008097">
    <property type="term" value="F:5S rRNA binding"/>
    <property type="evidence" value="ECO:0000318"/>
    <property type="project" value="GO_Central"/>
</dbReference>
<dbReference type="Proteomes" id="UP000007110">
    <property type="component" value="Unassembled WGS sequence"/>
</dbReference>
<keyword evidence="3" id="KW-0689">Ribosomal protein</keyword>
<comment type="similarity">
    <text evidence="2">Belongs to the universal ribosomal protein uL18 family.</text>
</comment>
<dbReference type="GeneID" id="591926"/>
<dbReference type="InterPro" id="IPR036967">
    <property type="entry name" value="Ribosomal_uS11_sf"/>
</dbReference>
<accession>A0A7M7P6Z6</accession>
<reference evidence="10" key="1">
    <citation type="submission" date="2015-02" db="EMBL/GenBank/DDBJ databases">
        <title>Genome sequencing for Strongylocentrotus purpuratus.</title>
        <authorList>
            <person name="Murali S."/>
            <person name="Liu Y."/>
            <person name="Vee V."/>
            <person name="English A."/>
            <person name="Wang M."/>
            <person name="Skinner E."/>
            <person name="Han Y."/>
            <person name="Muzny D.M."/>
            <person name="Worley K.C."/>
            <person name="Gibbs R.A."/>
        </authorList>
    </citation>
    <scope>NUCLEOTIDE SEQUENCE</scope>
</reference>
<name>A0A7M7P6Z6_STRPU</name>
<comment type="subcellular location">
    <subcellularLocation>
        <location evidence="1">Mitochondrion</location>
    </subcellularLocation>
</comment>
<dbReference type="GO" id="GO:0005743">
    <property type="term" value="C:mitochondrial inner membrane"/>
    <property type="evidence" value="ECO:0007669"/>
    <property type="project" value="UniProtKB-ARBA"/>
</dbReference>
<dbReference type="GO" id="GO:0005739">
    <property type="term" value="C:mitochondrion"/>
    <property type="evidence" value="ECO:0000318"/>
    <property type="project" value="GO_Central"/>
</dbReference>
<evidence type="ECO:0000313" key="9">
    <source>
        <dbReference type="EnsemblMetazoa" id="XP_030847284"/>
    </source>
</evidence>
<evidence type="ECO:0000256" key="5">
    <source>
        <dbReference type="ARBA" id="ARBA00023274"/>
    </source>
</evidence>
<dbReference type="GO" id="GO:1990904">
    <property type="term" value="C:ribonucleoprotein complex"/>
    <property type="evidence" value="ECO:0007669"/>
    <property type="project" value="UniProtKB-KW"/>
</dbReference>
<keyword evidence="10" id="KW-1185">Reference proteome</keyword>
<dbReference type="GO" id="GO:0003735">
    <property type="term" value="F:structural constituent of ribosome"/>
    <property type="evidence" value="ECO:0007669"/>
    <property type="project" value="InterPro"/>
</dbReference>
<dbReference type="KEGG" id="spu:591926"/>
<organism evidence="9 10">
    <name type="scientific">Strongylocentrotus purpuratus</name>
    <name type="common">Purple sea urchin</name>
    <dbReference type="NCBI Taxonomy" id="7668"/>
    <lineage>
        <taxon>Eukaryota</taxon>
        <taxon>Metazoa</taxon>
        <taxon>Echinodermata</taxon>
        <taxon>Eleutherozoa</taxon>
        <taxon>Echinozoa</taxon>
        <taxon>Echinoidea</taxon>
        <taxon>Euechinoidea</taxon>
        <taxon>Echinacea</taxon>
        <taxon>Camarodonta</taxon>
        <taxon>Echinidea</taxon>
        <taxon>Strongylocentrotidae</taxon>
        <taxon>Strongylocentrotus</taxon>
    </lineage>
</organism>
<evidence type="ECO:0000256" key="4">
    <source>
        <dbReference type="ARBA" id="ARBA00023128"/>
    </source>
</evidence>
<feature type="compositionally biased region" description="Polar residues" evidence="8">
    <location>
        <begin position="55"/>
        <end position="66"/>
    </location>
</feature>
<dbReference type="FunFam" id="3.30.420.80:FF:000005">
    <property type="entry name" value="39S ribosomal protein L18, mitochondrial"/>
    <property type="match status" value="1"/>
</dbReference>
<reference evidence="9" key="2">
    <citation type="submission" date="2021-01" db="UniProtKB">
        <authorList>
            <consortium name="EnsemblMetazoa"/>
        </authorList>
    </citation>
    <scope>IDENTIFICATION</scope>
</reference>
<dbReference type="InterPro" id="IPR057268">
    <property type="entry name" value="Ribosomal_L18"/>
</dbReference>
<evidence type="ECO:0000256" key="1">
    <source>
        <dbReference type="ARBA" id="ARBA00004173"/>
    </source>
</evidence>
<dbReference type="EnsemblMetazoa" id="XM_030991424">
    <property type="protein sequence ID" value="XP_030847284"/>
    <property type="gene ID" value="LOC591926"/>
</dbReference>
<keyword evidence="4" id="KW-0496">Mitochondrion</keyword>
<feature type="region of interest" description="Disordered" evidence="8">
    <location>
        <begin position="55"/>
        <end position="90"/>
    </location>
</feature>
<evidence type="ECO:0000256" key="6">
    <source>
        <dbReference type="ARBA" id="ARBA00069051"/>
    </source>
</evidence>
<dbReference type="OMA" id="PINYFPE"/>
<evidence type="ECO:0000256" key="8">
    <source>
        <dbReference type="SAM" id="MobiDB-lite"/>
    </source>
</evidence>
<dbReference type="RefSeq" id="XP_030847284.1">
    <property type="nucleotide sequence ID" value="XM_030991424.1"/>
</dbReference>
<dbReference type="GO" id="GO:0006412">
    <property type="term" value="P:translation"/>
    <property type="evidence" value="ECO:0007669"/>
    <property type="project" value="InterPro"/>
</dbReference>
<dbReference type="PANTHER" id="PTHR12899:SF3">
    <property type="entry name" value="LARGE RIBOSOMAL SUBUNIT PROTEIN UL18M"/>
    <property type="match status" value="1"/>
</dbReference>
<evidence type="ECO:0000256" key="7">
    <source>
        <dbReference type="ARBA" id="ARBA00082661"/>
    </source>
</evidence>
<dbReference type="PANTHER" id="PTHR12899">
    <property type="entry name" value="39S RIBOSOMAL PROTEIN L18, MITOCHONDRIAL"/>
    <property type="match status" value="1"/>
</dbReference>
<dbReference type="Pfam" id="PF00861">
    <property type="entry name" value="Ribosomal_L18p"/>
    <property type="match status" value="1"/>
</dbReference>
<proteinExistence type="inferred from homology"/>
<dbReference type="SUPFAM" id="SSF53137">
    <property type="entry name" value="Translational machinery components"/>
    <property type="match status" value="1"/>
</dbReference>
<keyword evidence="5" id="KW-0687">Ribonucleoprotein</keyword>
<dbReference type="GO" id="GO:0005840">
    <property type="term" value="C:ribosome"/>
    <property type="evidence" value="ECO:0007669"/>
    <property type="project" value="UniProtKB-KW"/>
</dbReference>
<dbReference type="Gene3D" id="3.30.420.80">
    <property type="entry name" value="Ribosomal protein S11"/>
    <property type="match status" value="1"/>
</dbReference>
<evidence type="ECO:0000256" key="3">
    <source>
        <dbReference type="ARBA" id="ARBA00022980"/>
    </source>
</evidence>
<sequence>MGSIKTLQTLLWTGLENGLQAKMARREFLSFRKILGMTMPATSCRCLHASQANLNSTTPPLQQTHAEQSEEENVSEQLSENDRVNPHFINRNPRNLELMTVARKDKGWSQSYPRKDYWHKLFVTKTNRHISARIEHIKGDIVVQASTKEWAIKKHLYSTSDVSASENLGRVLADRCLESGINFVHNSMKKTDKEQEGMAVFLGALEEGGLVLGEPRSIVDFRRPINYFPEVD</sequence>
<dbReference type="InterPro" id="IPR005484">
    <property type="entry name" value="Ribosomal_uL18_bac/plant/anim"/>
</dbReference>
<evidence type="ECO:0000256" key="2">
    <source>
        <dbReference type="ARBA" id="ARBA00007116"/>
    </source>
</evidence>
<dbReference type="AlphaFoldDB" id="A0A7M7P6Z6"/>
<dbReference type="CTD" id="29074"/>
<dbReference type="InParanoid" id="A0A7M7P6Z6"/>
<protein>
    <recommendedName>
        <fullName evidence="6">Large ribosomal subunit protein uL18m</fullName>
    </recommendedName>
    <alternativeName>
        <fullName evidence="7">39S ribosomal protein L18, mitochondrial</fullName>
    </alternativeName>
</protein>
<dbReference type="OrthoDB" id="1932324at2759"/>
<dbReference type="CDD" id="cd00432">
    <property type="entry name" value="Ribosomal_L18_L5e"/>
    <property type="match status" value="1"/>
</dbReference>
<evidence type="ECO:0000313" key="10">
    <source>
        <dbReference type="Proteomes" id="UP000007110"/>
    </source>
</evidence>